<keyword evidence="6" id="KW-0779">Telomere</keyword>
<keyword evidence="8" id="KW-0539">Nucleus</keyword>
<evidence type="ECO:0000256" key="1">
    <source>
        <dbReference type="ARBA" id="ARBA00004123"/>
    </source>
</evidence>
<dbReference type="GO" id="GO:0016233">
    <property type="term" value="P:telomere capping"/>
    <property type="evidence" value="ECO:0007669"/>
    <property type="project" value="TreeGrafter"/>
</dbReference>
<dbReference type="EMBL" id="LSMT01000120">
    <property type="protein sequence ID" value="PFX26677.1"/>
    <property type="molecule type" value="Genomic_DNA"/>
</dbReference>
<comment type="similarity">
    <text evidence="3">Belongs to the telombin family.</text>
</comment>
<dbReference type="Pfam" id="PF02765">
    <property type="entry name" value="POT1"/>
    <property type="match status" value="1"/>
</dbReference>
<keyword evidence="7" id="KW-0238">DNA-binding</keyword>
<comment type="caution">
    <text evidence="10">The sequence shown here is derived from an EMBL/GenBank/DDBJ whole genome shotgun (WGS) entry which is preliminary data.</text>
</comment>
<dbReference type="OrthoDB" id="2186770at2759"/>
<dbReference type="Proteomes" id="UP000225706">
    <property type="component" value="Unassembled WGS sequence"/>
</dbReference>
<dbReference type="GO" id="GO:0098505">
    <property type="term" value="F:G-rich strand telomeric DNA binding"/>
    <property type="evidence" value="ECO:0007669"/>
    <property type="project" value="TreeGrafter"/>
</dbReference>
<reference evidence="11" key="1">
    <citation type="journal article" date="2017" name="bioRxiv">
        <title>Comparative analysis of the genomes of Stylophora pistillata and Acropora digitifera provides evidence for extensive differences between species of corals.</title>
        <authorList>
            <person name="Voolstra C.R."/>
            <person name="Li Y."/>
            <person name="Liew Y.J."/>
            <person name="Baumgarten S."/>
            <person name="Zoccola D."/>
            <person name="Flot J.-F."/>
            <person name="Tambutte S."/>
            <person name="Allemand D."/>
            <person name="Aranda M."/>
        </authorList>
    </citation>
    <scope>NUCLEOTIDE SEQUENCE [LARGE SCALE GENOMIC DNA]</scope>
</reference>
<dbReference type="Gene3D" id="2.40.50.140">
    <property type="entry name" value="Nucleic acid-binding proteins"/>
    <property type="match status" value="3"/>
</dbReference>
<comment type="subcellular location">
    <subcellularLocation>
        <location evidence="2">Chromosome</location>
        <location evidence="2">Telomere</location>
    </subcellularLocation>
    <subcellularLocation>
        <location evidence="1">Nucleus</location>
    </subcellularLocation>
</comment>
<dbReference type="GO" id="GO:0032210">
    <property type="term" value="P:regulation of telomere maintenance via telomerase"/>
    <property type="evidence" value="ECO:0007669"/>
    <property type="project" value="TreeGrafter"/>
</dbReference>
<evidence type="ECO:0000313" key="11">
    <source>
        <dbReference type="Proteomes" id="UP000225706"/>
    </source>
</evidence>
<dbReference type="AlphaFoldDB" id="A0A2B4SDP5"/>
<dbReference type="PANTHER" id="PTHR14513:SF0">
    <property type="entry name" value="PROTECTION OF TELOMERES PROTEIN 1"/>
    <property type="match status" value="1"/>
</dbReference>
<evidence type="ECO:0000256" key="6">
    <source>
        <dbReference type="ARBA" id="ARBA00022895"/>
    </source>
</evidence>
<evidence type="ECO:0000259" key="9">
    <source>
        <dbReference type="SMART" id="SM00976"/>
    </source>
</evidence>
<evidence type="ECO:0000256" key="4">
    <source>
        <dbReference type="ARBA" id="ARBA00015253"/>
    </source>
</evidence>
<evidence type="ECO:0000256" key="3">
    <source>
        <dbReference type="ARBA" id="ARBA00008442"/>
    </source>
</evidence>
<evidence type="ECO:0000256" key="7">
    <source>
        <dbReference type="ARBA" id="ARBA00023125"/>
    </source>
</evidence>
<keyword evidence="5" id="KW-0158">Chromosome</keyword>
<evidence type="ECO:0000313" key="10">
    <source>
        <dbReference type="EMBL" id="PFX26677.1"/>
    </source>
</evidence>
<dbReference type="InterPro" id="IPR011564">
    <property type="entry name" value="Telomer_end-bd_POT1/Cdc13"/>
</dbReference>
<protein>
    <recommendedName>
        <fullName evidence="4">Protection of telomeres protein 1</fullName>
    </recommendedName>
</protein>
<feature type="domain" description="Telomeric single stranded DNA binding POT1/Cdc13" evidence="9">
    <location>
        <begin position="215"/>
        <end position="350"/>
    </location>
</feature>
<dbReference type="PANTHER" id="PTHR14513">
    <property type="entry name" value="PROTECTION OF TELOMERES 1"/>
    <property type="match status" value="1"/>
</dbReference>
<dbReference type="STRING" id="50429.A0A2B4SDP5"/>
<dbReference type="CDD" id="cd04497">
    <property type="entry name" value="hPOT1_OB1_like"/>
    <property type="match status" value="1"/>
</dbReference>
<dbReference type="InterPro" id="IPR028389">
    <property type="entry name" value="POT1"/>
</dbReference>
<dbReference type="InterPro" id="IPR012340">
    <property type="entry name" value="NA-bd_OB-fold"/>
</dbReference>
<dbReference type="Pfam" id="PF16686">
    <property type="entry name" value="POT1PC"/>
    <property type="match status" value="1"/>
</dbReference>
<dbReference type="SUPFAM" id="SSF50249">
    <property type="entry name" value="Nucleic acid-binding proteins"/>
    <property type="match status" value="2"/>
</dbReference>
<sequence length="768" mass="85615">MAQACRRKEFWAICWLGSKMAGSLNISREHKEDGIVQILEDAFTIKKIENTYRQIKIKDVSQDMDFSTCFVKGVLVTVYPSLLTSKGLVMKLSIKDASSGPDPVEGISVFLRGKFVEKCKIMKEKDVLMITGAKVESSPRDGHQFEIIGDEKSCKFLRVWVVRNPNYMYTATGAVVQRPLFGTTDCAAIGSVKKTGTEPPSKRSRLILQPQIVKYTKLADIRVNTIVNVFGVVKFFKSPFKTKGSDFVCSLSLVDSSLASLEESFKLVLFSKSKERLPFIRSIGDIVRFHNVAVGNFRGEMQGKFLPTSTWLVFDVNSTDNYQPQASSLKSCNLTEQEKDAIKELLLWASQKESLSQKFVITNLKDLSTSQTFVNLLCQVVSKSYTEASKGVTLTLWDGSLPACQSTSVEPVSEQGQLKSDELIRKSADKFVEVFLYDNHVEGEVRKVSPGDLVCIRNVHIKELEAGADKTTDKPELALSRPHVSLIVHGGTICGRGVEIVSVSNPMVSVSSVMKLIAKAEASATYQHTAQQSEGTVDVHDGSKTTDSCEIQQEKDNFNKQRDSKSLITNEVNRALQTSCTITEHPSIPFSSLKEIKTCKTVPYKFRCRVKAVMYLPSDVKSFTQRSCHSCKYLPQGSTSSVCSATVNDITPCSLCGQEMTLSYLFSFVLEDDSGLLHAMVFDKDAKTFFPGLPLPEEFSAQASLQETIQEWMLSMTNNPNNSIECVNQDPKGDKRPWLELCIFSYLPDEDCQKVQYRVFDSTFVHDN</sequence>
<accession>A0A2B4SDP5</accession>
<dbReference type="GO" id="GO:0010521">
    <property type="term" value="F:telomerase inhibitor activity"/>
    <property type="evidence" value="ECO:0007669"/>
    <property type="project" value="TreeGrafter"/>
</dbReference>
<keyword evidence="11" id="KW-1185">Reference proteome</keyword>
<dbReference type="InterPro" id="IPR032042">
    <property type="entry name" value="POT1PC"/>
</dbReference>
<name>A0A2B4SDP5_STYPI</name>
<evidence type="ECO:0000256" key="2">
    <source>
        <dbReference type="ARBA" id="ARBA00004574"/>
    </source>
</evidence>
<gene>
    <name evidence="10" type="primary">POT1</name>
    <name evidence="10" type="ORF">AWC38_SpisGene8643</name>
</gene>
<evidence type="ECO:0000256" key="8">
    <source>
        <dbReference type="ARBA" id="ARBA00023242"/>
    </source>
</evidence>
<evidence type="ECO:0000256" key="5">
    <source>
        <dbReference type="ARBA" id="ARBA00022454"/>
    </source>
</evidence>
<organism evidence="10 11">
    <name type="scientific">Stylophora pistillata</name>
    <name type="common">Smooth cauliflower coral</name>
    <dbReference type="NCBI Taxonomy" id="50429"/>
    <lineage>
        <taxon>Eukaryota</taxon>
        <taxon>Metazoa</taxon>
        <taxon>Cnidaria</taxon>
        <taxon>Anthozoa</taxon>
        <taxon>Hexacorallia</taxon>
        <taxon>Scleractinia</taxon>
        <taxon>Astrocoeniina</taxon>
        <taxon>Pocilloporidae</taxon>
        <taxon>Stylophora</taxon>
    </lineage>
</organism>
<dbReference type="GO" id="GO:0000783">
    <property type="term" value="C:nuclear telomere cap complex"/>
    <property type="evidence" value="ECO:0007669"/>
    <property type="project" value="TreeGrafter"/>
</dbReference>
<dbReference type="SMART" id="SM00976">
    <property type="entry name" value="Telo_bind"/>
    <property type="match status" value="1"/>
</dbReference>
<proteinExistence type="inferred from homology"/>